<dbReference type="EMBL" id="JACHKT010000001">
    <property type="protein sequence ID" value="MBB6001558.1"/>
    <property type="molecule type" value="Genomic_DNA"/>
</dbReference>
<feature type="transmembrane region" description="Helical" evidence="1">
    <location>
        <begin position="273"/>
        <end position="291"/>
    </location>
</feature>
<organism evidence="2 3">
    <name type="scientific">Arcicella rosea</name>
    <dbReference type="NCBI Taxonomy" id="502909"/>
    <lineage>
        <taxon>Bacteria</taxon>
        <taxon>Pseudomonadati</taxon>
        <taxon>Bacteroidota</taxon>
        <taxon>Cytophagia</taxon>
        <taxon>Cytophagales</taxon>
        <taxon>Flectobacillaceae</taxon>
        <taxon>Arcicella</taxon>
    </lineage>
</organism>
<dbReference type="Proteomes" id="UP000524404">
    <property type="component" value="Unassembled WGS sequence"/>
</dbReference>
<dbReference type="Gene3D" id="1.25.40.10">
    <property type="entry name" value="Tetratricopeptide repeat domain"/>
    <property type="match status" value="1"/>
</dbReference>
<keyword evidence="3" id="KW-1185">Reference proteome</keyword>
<evidence type="ECO:0000256" key="1">
    <source>
        <dbReference type="SAM" id="Phobius"/>
    </source>
</evidence>
<feature type="transmembrane region" description="Helical" evidence="1">
    <location>
        <begin position="211"/>
        <end position="232"/>
    </location>
</feature>
<feature type="transmembrane region" description="Helical" evidence="1">
    <location>
        <begin position="16"/>
        <end position="37"/>
    </location>
</feature>
<comment type="caution">
    <text evidence="2">The sequence shown here is derived from an EMBL/GenBank/DDBJ whole genome shotgun (WGS) entry which is preliminary data.</text>
</comment>
<sequence>MNSIQFWKNWQKASRLLYFFSISILLFTVFAFTFFYFKGLENVVHWNILAELGEVPFVLDYFDVGQETLSFPSKTFTVTEQFLASPMEINLIGNYIFLSLFVFAFVLILTALSSLARFWYLLSMGLVILLLVTFNFELLYNASNRYFTMALIVLYAGLSYFFHAFRPDINIFKRFVSFFLISILLILAILYSTKVNSPFLLLASYRTAGAMILSVAFIFMIAYEIVQGFLVLTTSSKSPQALKNFLLISLIYLANVLLVFLHNNKVIDWEMIYISPFVLLITSTFLGIWGFKKRLEGNRQIIDFEDAGSFIYLGLAIITVATCGQAFATGNDPMIEVLEDAITYTHLAMGLVFLIYVLVNFLPLFKQGFEVHKVVFKPINLPIWTARVLSIIIIAALLVLKNFFTFQQANAAFYNALGDYYAFDKQYRVAESEYQMALAYEYRNHKSNYALASLALWQNDNERAALYFKKALAKNPSVFAYEGLSRSFYDGEHFFDAMFTLKEGLAKFPTSGELQNNLAYLFNKSNVVDSTVLYYEMAVKNARKSEVPASNLLAFWAMNGKEQTIQELLEKPENIEHSSYQANVLALKNVLKNKKVIASEEITELDLPKDSVLSNIADFARVYNQALYQKAKGENLPLRRLSELDENQADIEDLLFADIVQEYYKGDKIITFQTLQAWSLGDSTDKKGKYYQLLLNTLLKKEATEKVDISSIKNIATDGLKQHPVNEQVLTKAIEILNQQKQENKAYEAILNAVAWRKDSPVLYQLYILQALKVGMKDYATDGLKILQKLSPTDYQRFLPTYQAKLASIEKASAGFQ</sequence>
<dbReference type="SUPFAM" id="SSF48452">
    <property type="entry name" value="TPR-like"/>
    <property type="match status" value="1"/>
</dbReference>
<feature type="transmembrane region" description="Helical" evidence="1">
    <location>
        <begin position="92"/>
        <end position="112"/>
    </location>
</feature>
<dbReference type="InterPro" id="IPR011990">
    <property type="entry name" value="TPR-like_helical_dom_sf"/>
</dbReference>
<feature type="transmembrane region" description="Helical" evidence="1">
    <location>
        <begin position="119"/>
        <end position="140"/>
    </location>
</feature>
<feature type="transmembrane region" description="Helical" evidence="1">
    <location>
        <begin position="175"/>
        <end position="191"/>
    </location>
</feature>
<keyword evidence="1" id="KW-0812">Transmembrane</keyword>
<accession>A0A841ELA3</accession>
<feature type="transmembrane region" description="Helical" evidence="1">
    <location>
        <begin position="146"/>
        <end position="163"/>
    </location>
</feature>
<gene>
    <name evidence="2" type="ORF">HNP25_000197</name>
</gene>
<keyword evidence="1" id="KW-0472">Membrane</keyword>
<dbReference type="AlphaFoldDB" id="A0A841ELA3"/>
<evidence type="ECO:0000313" key="3">
    <source>
        <dbReference type="Proteomes" id="UP000524404"/>
    </source>
</evidence>
<dbReference type="RefSeq" id="WP_184128790.1">
    <property type="nucleotide sequence ID" value="NZ_JACHKT010000001.1"/>
</dbReference>
<feature type="transmembrane region" description="Helical" evidence="1">
    <location>
        <begin position="384"/>
        <end position="404"/>
    </location>
</feature>
<evidence type="ECO:0000313" key="2">
    <source>
        <dbReference type="EMBL" id="MBB6001558.1"/>
    </source>
</evidence>
<name>A0A841ELA3_9BACT</name>
<feature type="transmembrane region" description="Helical" evidence="1">
    <location>
        <begin position="341"/>
        <end position="363"/>
    </location>
</feature>
<protein>
    <submittedName>
        <fullName evidence="2">Tetratricopeptide (TPR) repeat protein</fullName>
    </submittedName>
</protein>
<reference evidence="2 3" key="1">
    <citation type="submission" date="2020-08" db="EMBL/GenBank/DDBJ databases">
        <title>Functional genomics of gut bacteria from endangered species of beetles.</title>
        <authorList>
            <person name="Carlos-Shanley C."/>
        </authorList>
    </citation>
    <scope>NUCLEOTIDE SEQUENCE [LARGE SCALE GENOMIC DNA]</scope>
    <source>
        <strain evidence="2 3">S00070</strain>
    </source>
</reference>
<keyword evidence="1" id="KW-1133">Transmembrane helix</keyword>
<feature type="transmembrane region" description="Helical" evidence="1">
    <location>
        <begin position="244"/>
        <end position="261"/>
    </location>
</feature>
<proteinExistence type="predicted"/>
<feature type="transmembrane region" description="Helical" evidence="1">
    <location>
        <begin position="311"/>
        <end position="329"/>
    </location>
</feature>